<evidence type="ECO:0000256" key="1">
    <source>
        <dbReference type="SAM" id="MobiDB-lite"/>
    </source>
</evidence>
<organism evidence="3 4">
    <name type="scientific">Subtercola boreus</name>
    <dbReference type="NCBI Taxonomy" id="120213"/>
    <lineage>
        <taxon>Bacteria</taxon>
        <taxon>Bacillati</taxon>
        <taxon>Actinomycetota</taxon>
        <taxon>Actinomycetes</taxon>
        <taxon>Micrococcales</taxon>
        <taxon>Microbacteriaceae</taxon>
        <taxon>Subtercola</taxon>
    </lineage>
</organism>
<dbReference type="Pfam" id="PF03724">
    <property type="entry name" value="META"/>
    <property type="match status" value="2"/>
</dbReference>
<evidence type="ECO:0000313" key="3">
    <source>
        <dbReference type="EMBL" id="RFA16602.1"/>
    </source>
</evidence>
<accession>A0A3E0W2R8</accession>
<reference evidence="3 4" key="1">
    <citation type="submission" date="2017-04" db="EMBL/GenBank/DDBJ databases">
        <title>Comparative genome analysis of Subtercola boreus.</title>
        <authorList>
            <person name="Cho Y.-J."/>
            <person name="Cho A."/>
            <person name="Kim O.-S."/>
            <person name="Lee J.-I."/>
        </authorList>
    </citation>
    <scope>NUCLEOTIDE SEQUENCE [LARGE SCALE GENOMIC DNA]</scope>
    <source>
        <strain evidence="3 4">P27479</strain>
    </source>
</reference>
<gene>
    <name evidence="3" type="ORF">B7R22_03795</name>
</gene>
<dbReference type="Gene3D" id="2.40.128.270">
    <property type="match status" value="2"/>
</dbReference>
<dbReference type="Proteomes" id="UP000256541">
    <property type="component" value="Unassembled WGS sequence"/>
</dbReference>
<name>A0A3E0W2R8_9MICO</name>
<feature type="domain" description="DUF306" evidence="2">
    <location>
        <begin position="170"/>
        <end position="253"/>
    </location>
</feature>
<proteinExistence type="predicted"/>
<feature type="domain" description="DUF306" evidence="2">
    <location>
        <begin position="278"/>
        <end position="347"/>
    </location>
</feature>
<evidence type="ECO:0000313" key="4">
    <source>
        <dbReference type="Proteomes" id="UP000256541"/>
    </source>
</evidence>
<dbReference type="AlphaFoldDB" id="A0A3E0W2R8"/>
<dbReference type="InterPro" id="IPR038670">
    <property type="entry name" value="HslJ-like_sf"/>
</dbReference>
<dbReference type="EMBL" id="NBXB01000011">
    <property type="protein sequence ID" value="RFA16602.1"/>
    <property type="molecule type" value="Genomic_DNA"/>
</dbReference>
<protein>
    <recommendedName>
        <fullName evidence="2">DUF306 domain-containing protein</fullName>
    </recommendedName>
</protein>
<evidence type="ECO:0000259" key="2">
    <source>
        <dbReference type="Pfam" id="PF03724"/>
    </source>
</evidence>
<feature type="region of interest" description="Disordered" evidence="1">
    <location>
        <begin position="1"/>
        <end position="26"/>
    </location>
</feature>
<dbReference type="InterPro" id="IPR005184">
    <property type="entry name" value="DUF306_Meta_HslJ"/>
</dbReference>
<sequence length="388" mass="41210">MPARSGSSGGSRLPPDPAGSSGHRPRCRFELPRRHGAAVRRARVAGGHPVLAPVTPADRPDRCIRGRDRHRGLLHLVHADRSATRCAARHRALELTQARSSDSHVQYRGGCRTKRKKTVPTIRLLALAVVGAVALAVTGCSAPATPVPDAPQYTPASTSTLPGTWIIADTYSSPDQPFLTFERDGSWTGSDGCNDSTGTWSMDLAGVLTTTSGPQTQIYCDGAHLPLFLIDSVSARFDGSDLTLVGHDGSELVKVHKRTMTEKAVARGTTVVVGLWTNTEPGRDRLLQLTMNDDGTVKGNDGCNDFTSTWRFAEDGSVSFGKLAITSRTCEGVVTWLNLASSAVLDGPTMVIRSMYGAQLGTLTYLKALPGSADQPANGSTRTPTATP</sequence>
<comment type="caution">
    <text evidence="3">The sequence shown here is derived from an EMBL/GenBank/DDBJ whole genome shotgun (WGS) entry which is preliminary data.</text>
</comment>